<dbReference type="InterPro" id="IPR002355">
    <property type="entry name" value="Cu_oxidase_Cu_BS"/>
</dbReference>
<protein>
    <submittedName>
        <fullName evidence="3">Multicopper oxidase</fullName>
    </submittedName>
</protein>
<dbReference type="PROSITE" id="PS00080">
    <property type="entry name" value="MULTICOPPER_OXIDASE2"/>
    <property type="match status" value="1"/>
</dbReference>
<evidence type="ECO:0000256" key="1">
    <source>
        <dbReference type="ARBA" id="ARBA00022723"/>
    </source>
</evidence>
<dbReference type="InterPro" id="IPR011706">
    <property type="entry name" value="Cu-oxidase_C"/>
</dbReference>
<name>A0A3B0RXQ1_9ZZZZ</name>
<organism evidence="3">
    <name type="scientific">hydrothermal vent metagenome</name>
    <dbReference type="NCBI Taxonomy" id="652676"/>
    <lineage>
        <taxon>unclassified sequences</taxon>
        <taxon>metagenomes</taxon>
        <taxon>ecological metagenomes</taxon>
    </lineage>
</organism>
<dbReference type="InterPro" id="IPR008972">
    <property type="entry name" value="Cupredoxin"/>
</dbReference>
<proteinExistence type="predicted"/>
<dbReference type="GO" id="GO:0016491">
    <property type="term" value="F:oxidoreductase activity"/>
    <property type="evidence" value="ECO:0007669"/>
    <property type="project" value="InterPro"/>
</dbReference>
<dbReference type="InterPro" id="IPR033138">
    <property type="entry name" value="Cu_oxidase_CS"/>
</dbReference>
<dbReference type="Gene3D" id="2.60.40.420">
    <property type="entry name" value="Cupredoxins - blue copper proteins"/>
    <property type="match status" value="1"/>
</dbReference>
<dbReference type="EMBL" id="UOEF01000035">
    <property type="protein sequence ID" value="VAV88125.1"/>
    <property type="molecule type" value="Genomic_DNA"/>
</dbReference>
<dbReference type="SUPFAM" id="SSF49503">
    <property type="entry name" value="Cupredoxins"/>
    <property type="match status" value="1"/>
</dbReference>
<accession>A0A3B0RXQ1</accession>
<reference evidence="3" key="1">
    <citation type="submission" date="2018-06" db="EMBL/GenBank/DDBJ databases">
        <authorList>
            <person name="Zhirakovskaya E."/>
        </authorList>
    </citation>
    <scope>NUCLEOTIDE SEQUENCE</scope>
</reference>
<dbReference type="Pfam" id="PF07731">
    <property type="entry name" value="Cu-oxidase_2"/>
    <property type="match status" value="1"/>
</dbReference>
<keyword evidence="1" id="KW-0479">Metal-binding</keyword>
<feature type="domain" description="Plastocyanin-like" evidence="2">
    <location>
        <begin position="1"/>
        <end position="70"/>
    </location>
</feature>
<gene>
    <name evidence="3" type="ORF">MNBD_ALPHA04-1311</name>
</gene>
<dbReference type="PROSITE" id="PS00079">
    <property type="entry name" value="MULTICOPPER_OXIDASE1"/>
    <property type="match status" value="1"/>
</dbReference>
<evidence type="ECO:0000313" key="3">
    <source>
        <dbReference type="EMBL" id="VAV88125.1"/>
    </source>
</evidence>
<sequence>MTHPIHLHGHFFELVNGHGNHQPLKHTVNVQPGSSVEFDLTADEPGDWAFHCHLLYHMHNGMFQVVTVRPLDGGRS</sequence>
<dbReference type="GO" id="GO:0005507">
    <property type="term" value="F:copper ion binding"/>
    <property type="evidence" value="ECO:0007669"/>
    <property type="project" value="InterPro"/>
</dbReference>
<evidence type="ECO:0000259" key="2">
    <source>
        <dbReference type="Pfam" id="PF07731"/>
    </source>
</evidence>
<dbReference type="AlphaFoldDB" id="A0A3B0RXQ1"/>